<proteinExistence type="predicted"/>
<reference evidence="2 3" key="1">
    <citation type="journal article" date="2022" name="Res Sq">
        <title>Evolution of multicellular longitudinally dividing oral cavity symbionts (Neisseriaceae).</title>
        <authorList>
            <person name="Nyongesa S."/>
            <person name="Weber P."/>
            <person name="Bernet E."/>
            <person name="Pullido F."/>
            <person name="Nieckarz M."/>
            <person name="Delaby M."/>
            <person name="Nieves C."/>
            <person name="Viehboeck T."/>
            <person name="Krause N."/>
            <person name="Rivera-Millot A."/>
            <person name="Nakamura A."/>
            <person name="Vischer N."/>
            <person name="VanNieuwenhze M."/>
            <person name="Brun Y."/>
            <person name="Cava F."/>
            <person name="Bulgheresi S."/>
            <person name="Veyrier F."/>
        </authorList>
    </citation>
    <scope>NUCLEOTIDE SEQUENCE [LARGE SCALE GENOMIC DNA]</scope>
    <source>
        <strain evidence="2 3">SN4</strain>
    </source>
</reference>
<dbReference type="RefSeq" id="WP_058357747.1">
    <property type="nucleotide sequence ID" value="NZ_CABKVG010000010.1"/>
</dbReference>
<feature type="chain" id="PRO_5046053718" description="DUF3108 domain-containing protein" evidence="1">
    <location>
        <begin position="20"/>
        <end position="266"/>
    </location>
</feature>
<organism evidence="2 3">
    <name type="scientific">Vitreoscilla massiliensis</name>
    <dbReference type="NCBI Taxonomy" id="1689272"/>
    <lineage>
        <taxon>Bacteria</taxon>
        <taxon>Pseudomonadati</taxon>
        <taxon>Pseudomonadota</taxon>
        <taxon>Betaproteobacteria</taxon>
        <taxon>Neisseriales</taxon>
        <taxon>Neisseriaceae</taxon>
        <taxon>Vitreoscilla</taxon>
    </lineage>
</organism>
<gene>
    <name evidence="2" type="ORF">LVJ82_13985</name>
</gene>
<protein>
    <recommendedName>
        <fullName evidence="4">DUF3108 domain-containing protein</fullName>
    </recommendedName>
</protein>
<evidence type="ECO:0000313" key="2">
    <source>
        <dbReference type="EMBL" id="UOO88566.1"/>
    </source>
</evidence>
<sequence length="266" mass="30390">MKTFLGILLACSVPVSAWATSCGTRLLYNLHTQTQNVYPDSVFWLEISSRPQTEQLDVHNMQFQRLGQRGIGYQPVTNYLNGIAQLRPKKPLQVGLKYTFTSKTPLEKLQYEWQKGVIETVDLEWVEAAQRVNSFTVLPAVSLPLPAWVQYPKLHEVSQGETTVGDAGRISWKMQANLNVRDYLVYVNLSRKADFSEAQGFLTDVGYGQTVNVSFDPCQTRKERFDFKYGDTIWAKFDLISHNGIIVPWQGEPLRFELQPLEPARQ</sequence>
<evidence type="ECO:0000313" key="3">
    <source>
        <dbReference type="Proteomes" id="UP000832011"/>
    </source>
</evidence>
<evidence type="ECO:0008006" key="4">
    <source>
        <dbReference type="Google" id="ProtNLM"/>
    </source>
</evidence>
<name>A0ABY4DZM8_9NEIS</name>
<keyword evidence="1" id="KW-0732">Signal</keyword>
<dbReference type="PROSITE" id="PS51257">
    <property type="entry name" value="PROKAR_LIPOPROTEIN"/>
    <property type="match status" value="1"/>
</dbReference>
<feature type="signal peptide" evidence="1">
    <location>
        <begin position="1"/>
        <end position="19"/>
    </location>
</feature>
<evidence type="ECO:0000256" key="1">
    <source>
        <dbReference type="SAM" id="SignalP"/>
    </source>
</evidence>
<accession>A0ABY4DZM8</accession>
<dbReference type="Proteomes" id="UP000832011">
    <property type="component" value="Chromosome"/>
</dbReference>
<dbReference type="EMBL" id="CP091511">
    <property type="protein sequence ID" value="UOO88566.1"/>
    <property type="molecule type" value="Genomic_DNA"/>
</dbReference>
<keyword evidence="3" id="KW-1185">Reference proteome</keyword>